<dbReference type="EMBL" id="JAUEDM010000006">
    <property type="protein sequence ID" value="KAK3314654.1"/>
    <property type="molecule type" value="Genomic_DNA"/>
</dbReference>
<accession>A0AAE0HXZ3</accession>
<protein>
    <recommendedName>
        <fullName evidence="3">Perilipin-like protein</fullName>
    </recommendedName>
</protein>
<reference evidence="1" key="1">
    <citation type="journal article" date="2023" name="Mol. Phylogenet. Evol.">
        <title>Genome-scale phylogeny and comparative genomics of the fungal order Sordariales.</title>
        <authorList>
            <person name="Hensen N."/>
            <person name="Bonometti L."/>
            <person name="Westerberg I."/>
            <person name="Brannstrom I.O."/>
            <person name="Guillou S."/>
            <person name="Cros-Aarteil S."/>
            <person name="Calhoun S."/>
            <person name="Haridas S."/>
            <person name="Kuo A."/>
            <person name="Mondo S."/>
            <person name="Pangilinan J."/>
            <person name="Riley R."/>
            <person name="LaButti K."/>
            <person name="Andreopoulos B."/>
            <person name="Lipzen A."/>
            <person name="Chen C."/>
            <person name="Yan M."/>
            <person name="Daum C."/>
            <person name="Ng V."/>
            <person name="Clum A."/>
            <person name="Steindorff A."/>
            <person name="Ohm R.A."/>
            <person name="Martin F."/>
            <person name="Silar P."/>
            <person name="Natvig D.O."/>
            <person name="Lalanne C."/>
            <person name="Gautier V."/>
            <person name="Ament-Velasquez S.L."/>
            <person name="Kruys A."/>
            <person name="Hutchinson M.I."/>
            <person name="Powell A.J."/>
            <person name="Barry K."/>
            <person name="Miller A.N."/>
            <person name="Grigoriev I.V."/>
            <person name="Debuchy R."/>
            <person name="Gladieux P."/>
            <person name="Hiltunen Thoren M."/>
            <person name="Johannesson H."/>
        </authorList>
    </citation>
    <scope>NUCLEOTIDE SEQUENCE</scope>
    <source>
        <strain evidence="1">CBS 118394</strain>
    </source>
</reference>
<evidence type="ECO:0008006" key="3">
    <source>
        <dbReference type="Google" id="ProtNLM"/>
    </source>
</evidence>
<gene>
    <name evidence="1" type="ORF">B0H66DRAFT_605599</name>
</gene>
<keyword evidence="2" id="KW-1185">Reference proteome</keyword>
<proteinExistence type="predicted"/>
<dbReference type="AlphaFoldDB" id="A0AAE0HXZ3"/>
<organism evidence="1 2">
    <name type="scientific">Apodospora peruviana</name>
    <dbReference type="NCBI Taxonomy" id="516989"/>
    <lineage>
        <taxon>Eukaryota</taxon>
        <taxon>Fungi</taxon>
        <taxon>Dikarya</taxon>
        <taxon>Ascomycota</taxon>
        <taxon>Pezizomycotina</taxon>
        <taxon>Sordariomycetes</taxon>
        <taxon>Sordariomycetidae</taxon>
        <taxon>Sordariales</taxon>
        <taxon>Lasiosphaeriaceae</taxon>
        <taxon>Apodospora</taxon>
    </lineage>
</organism>
<dbReference type="Pfam" id="PF17316">
    <property type="entry name" value="Perilipin_2"/>
    <property type="match status" value="1"/>
</dbReference>
<dbReference type="Proteomes" id="UP001283341">
    <property type="component" value="Unassembled WGS sequence"/>
</dbReference>
<sequence>MSSSQVNGDVSHFATLDHLVSYPVINDSIETFKSNSLGQKSLDITHSVYQTFAAPILPLLSRPYQMVKPYVKVADDLGNLALSKVDERFPIVKSSTGELVTGAKALVFLPVRVGAAGKERVFNTYNSEYKKCGGNGSLMNAGKAAVTTSLIITTEALTTLTNFLGAKKDDLKQTAREVANN</sequence>
<reference evidence="1" key="2">
    <citation type="submission" date="2023-06" db="EMBL/GenBank/DDBJ databases">
        <authorList>
            <consortium name="Lawrence Berkeley National Laboratory"/>
            <person name="Haridas S."/>
            <person name="Hensen N."/>
            <person name="Bonometti L."/>
            <person name="Westerberg I."/>
            <person name="Brannstrom I.O."/>
            <person name="Guillou S."/>
            <person name="Cros-Aarteil S."/>
            <person name="Calhoun S."/>
            <person name="Kuo A."/>
            <person name="Mondo S."/>
            <person name="Pangilinan J."/>
            <person name="Riley R."/>
            <person name="Labutti K."/>
            <person name="Andreopoulos B."/>
            <person name="Lipzen A."/>
            <person name="Chen C."/>
            <person name="Yanf M."/>
            <person name="Daum C."/>
            <person name="Ng V."/>
            <person name="Clum A."/>
            <person name="Steindorff A."/>
            <person name="Ohm R."/>
            <person name="Martin F."/>
            <person name="Silar P."/>
            <person name="Natvig D."/>
            <person name="Lalanne C."/>
            <person name="Gautier V."/>
            <person name="Ament-Velasquez S.L."/>
            <person name="Kruys A."/>
            <person name="Hutchinson M.I."/>
            <person name="Powell A.J."/>
            <person name="Barry K."/>
            <person name="Miller A.N."/>
            <person name="Grigoriev I.V."/>
            <person name="Debuchy R."/>
            <person name="Gladieux P."/>
            <person name="Thoren M.H."/>
            <person name="Johannesson H."/>
        </authorList>
    </citation>
    <scope>NUCLEOTIDE SEQUENCE</scope>
    <source>
        <strain evidence="1">CBS 118394</strain>
    </source>
</reference>
<evidence type="ECO:0000313" key="2">
    <source>
        <dbReference type="Proteomes" id="UP001283341"/>
    </source>
</evidence>
<name>A0AAE0HXZ3_9PEZI</name>
<evidence type="ECO:0000313" key="1">
    <source>
        <dbReference type="EMBL" id="KAK3314654.1"/>
    </source>
</evidence>
<comment type="caution">
    <text evidence="1">The sequence shown here is derived from an EMBL/GenBank/DDBJ whole genome shotgun (WGS) entry which is preliminary data.</text>
</comment>